<dbReference type="InterPro" id="IPR047930">
    <property type="entry name" value="Transpos_IS6"/>
</dbReference>
<keyword evidence="2" id="KW-0238">DNA-binding</keyword>
<evidence type="ECO:0000256" key="4">
    <source>
        <dbReference type="SAM" id="MobiDB-lite"/>
    </source>
</evidence>
<dbReference type="AlphaFoldDB" id="A0A235H2V6"/>
<protein>
    <recommendedName>
        <fullName evidence="5">DDE domain-containing protein</fullName>
    </recommendedName>
</protein>
<keyword evidence="6" id="KW-0614">Plasmid</keyword>
<dbReference type="NCBIfam" id="NF033587">
    <property type="entry name" value="transpos_IS6"/>
    <property type="match status" value="1"/>
</dbReference>
<keyword evidence="1" id="KW-0815">Transposition</keyword>
<dbReference type="InterPro" id="IPR052183">
    <property type="entry name" value="IS_Transposase"/>
</dbReference>
<dbReference type="Pfam" id="PF13610">
    <property type="entry name" value="DDE_Tnp_IS240"/>
    <property type="match status" value="1"/>
</dbReference>
<organism evidence="6 7">
    <name type="scientific">Azospirillum brasilense</name>
    <dbReference type="NCBI Taxonomy" id="192"/>
    <lineage>
        <taxon>Bacteria</taxon>
        <taxon>Pseudomonadati</taxon>
        <taxon>Pseudomonadota</taxon>
        <taxon>Alphaproteobacteria</taxon>
        <taxon>Rhodospirillales</taxon>
        <taxon>Azospirillaceae</taxon>
        <taxon>Azospirillum</taxon>
    </lineage>
</organism>
<sequence length="276" mass="32291">MQDWALLQRFRHGGDRENPWFGVVTATVAAHQLWRYLPWMPPPSYARHHFPPALIQHAIWLYLRFTLSYRDVEELLAERGVEVSYETVRRWVLKFGPAIACNLRGLRPRPSPRWHLDEMAVKIGGRLMYLWRAVDDEGEVLEMLVQRRRDQAAASKLMRKLLKKHGFAPTQVTTDKLRSYRAAFRDIGLTARHEQGRRQNNRAEVSHQPVRRRERKMQRFKSPGSAQRFVSLHAAVYNCFNLQRDLAPVWWTPLLSSHGSGKVSDDEDETVLHGRV</sequence>
<keyword evidence="3" id="KW-0233">DNA recombination</keyword>
<feature type="region of interest" description="Disordered" evidence="4">
    <location>
        <begin position="194"/>
        <end position="222"/>
    </location>
</feature>
<evidence type="ECO:0000256" key="3">
    <source>
        <dbReference type="ARBA" id="ARBA00023172"/>
    </source>
</evidence>
<dbReference type="GO" id="GO:0003677">
    <property type="term" value="F:DNA binding"/>
    <property type="evidence" value="ECO:0007669"/>
    <property type="project" value="UniProtKB-KW"/>
</dbReference>
<evidence type="ECO:0000256" key="2">
    <source>
        <dbReference type="ARBA" id="ARBA00023125"/>
    </source>
</evidence>
<geneLocation type="plasmid" evidence="6">
    <name>unnamed</name>
</geneLocation>
<feature type="domain" description="DDE" evidence="5">
    <location>
        <begin position="113"/>
        <end position="240"/>
    </location>
</feature>
<evidence type="ECO:0000256" key="1">
    <source>
        <dbReference type="ARBA" id="ARBA00022578"/>
    </source>
</evidence>
<dbReference type="EMBL" id="NOWT01000069">
    <property type="protein sequence ID" value="OYD80176.1"/>
    <property type="molecule type" value="Genomic_DNA"/>
</dbReference>
<evidence type="ECO:0000313" key="7">
    <source>
        <dbReference type="Proteomes" id="UP000215367"/>
    </source>
</evidence>
<accession>A0A235H2V6</accession>
<comment type="caution">
    <text evidence="6">The sequence shown here is derived from an EMBL/GenBank/DDBJ whole genome shotgun (WGS) entry which is preliminary data.</text>
</comment>
<feature type="non-terminal residue" evidence="6">
    <location>
        <position position="276"/>
    </location>
</feature>
<dbReference type="GO" id="GO:0032196">
    <property type="term" value="P:transposition"/>
    <property type="evidence" value="ECO:0007669"/>
    <property type="project" value="UniProtKB-KW"/>
</dbReference>
<gene>
    <name evidence="6" type="ORF">CHT98_32515</name>
</gene>
<dbReference type="SUPFAM" id="SSF53098">
    <property type="entry name" value="Ribonuclease H-like"/>
    <property type="match status" value="1"/>
</dbReference>
<name>A0A235H2V6_AZOBR</name>
<dbReference type="Proteomes" id="UP000215367">
    <property type="component" value="Unassembled WGS sequence"/>
</dbReference>
<dbReference type="InterPro" id="IPR032874">
    <property type="entry name" value="DDE_dom"/>
</dbReference>
<evidence type="ECO:0000313" key="6">
    <source>
        <dbReference type="EMBL" id="OYD80176.1"/>
    </source>
</evidence>
<dbReference type="PANTHER" id="PTHR35528">
    <property type="entry name" value="BLL1675 PROTEIN"/>
    <property type="match status" value="1"/>
</dbReference>
<proteinExistence type="predicted"/>
<evidence type="ECO:0000259" key="5">
    <source>
        <dbReference type="Pfam" id="PF13610"/>
    </source>
</evidence>
<dbReference type="InterPro" id="IPR012337">
    <property type="entry name" value="RNaseH-like_sf"/>
</dbReference>
<dbReference type="PANTHER" id="PTHR35528:SF3">
    <property type="entry name" value="BLL1675 PROTEIN"/>
    <property type="match status" value="1"/>
</dbReference>
<feature type="compositionally biased region" description="Basic residues" evidence="4">
    <location>
        <begin position="209"/>
        <end position="219"/>
    </location>
</feature>
<reference evidence="6 7" key="1">
    <citation type="submission" date="2017-07" db="EMBL/GenBank/DDBJ databases">
        <title>Whole genome sequence of Azospirillum brasilense 2A1, a potential biofertilizer strain.</title>
        <authorList>
            <person name="Fontana C.A."/>
            <person name="Toffoli L.M."/>
            <person name="Salazar S.M."/>
            <person name="Puglisi E."/>
            <person name="Pedraza R."/>
            <person name="Bassi D."/>
            <person name="Cocconcelli P.S."/>
        </authorList>
    </citation>
    <scope>NUCLEOTIDE SEQUENCE [LARGE SCALE GENOMIC DNA]</scope>
    <source>
        <strain evidence="6 7">2A1</strain>
        <plasmid evidence="6">unnamed</plasmid>
    </source>
</reference>
<feature type="region of interest" description="Disordered" evidence="4">
    <location>
        <begin position="257"/>
        <end position="276"/>
    </location>
</feature>
<dbReference type="GO" id="GO:0006310">
    <property type="term" value="P:DNA recombination"/>
    <property type="evidence" value="ECO:0007669"/>
    <property type="project" value="UniProtKB-KW"/>
</dbReference>